<keyword evidence="1" id="KW-1133">Transmembrane helix</keyword>
<gene>
    <name evidence="2" type="ORF">FCS21_11225</name>
</gene>
<comment type="caution">
    <text evidence="2">The sequence shown here is derived from an EMBL/GenBank/DDBJ whole genome shotgun (WGS) entry which is preliminary data.</text>
</comment>
<organism evidence="2 3">
    <name type="scientific">Colwellia ponticola</name>
    <dbReference type="NCBI Taxonomy" id="2304625"/>
    <lineage>
        <taxon>Bacteria</taxon>
        <taxon>Pseudomonadati</taxon>
        <taxon>Pseudomonadota</taxon>
        <taxon>Gammaproteobacteria</taxon>
        <taxon>Alteromonadales</taxon>
        <taxon>Colwelliaceae</taxon>
        <taxon>Colwellia</taxon>
    </lineage>
</organism>
<dbReference type="EMBL" id="SZVP01000010">
    <property type="protein sequence ID" value="TMM44832.1"/>
    <property type="molecule type" value="Genomic_DNA"/>
</dbReference>
<accession>A0A8H2PMA3</accession>
<feature type="transmembrane region" description="Helical" evidence="1">
    <location>
        <begin position="142"/>
        <end position="162"/>
    </location>
</feature>
<feature type="transmembrane region" description="Helical" evidence="1">
    <location>
        <begin position="183"/>
        <end position="206"/>
    </location>
</feature>
<evidence type="ECO:0000313" key="3">
    <source>
        <dbReference type="Proteomes" id="UP000307702"/>
    </source>
</evidence>
<feature type="transmembrane region" description="Helical" evidence="1">
    <location>
        <begin position="46"/>
        <end position="69"/>
    </location>
</feature>
<feature type="transmembrane region" description="Helical" evidence="1">
    <location>
        <begin position="81"/>
        <end position="106"/>
    </location>
</feature>
<evidence type="ECO:0000313" key="2">
    <source>
        <dbReference type="EMBL" id="TMM44832.1"/>
    </source>
</evidence>
<keyword evidence="1" id="KW-0472">Membrane</keyword>
<proteinExistence type="predicted"/>
<keyword evidence="3" id="KW-1185">Reference proteome</keyword>
<sequence>MPEKKIIISVGGSVERAVKGDYDINVKAVLTEAWQYTLQSRVSINLSLFLVLFFGMVVSFIASSFFGGIEVVIEDPQLLQIINIIVTIAVWPFMAGIEMMGVYHAINKPTQTKMILSFLHRGSWVALCALLTSLLISIGFQLLIIPGVLLAVLLSLTVPLVVEKKLTPMQAIILSIKALRFKVMPLLSIYTVLFMALFSLVLPVALLVESTFAPIAIVVFLFGFSYLAPWYYNVKGILYRDIFGVFVDESTTYSDLTNTIETKPATKSTDHNDSDDTFSA</sequence>
<dbReference type="OrthoDB" id="5915045at2"/>
<evidence type="ECO:0000256" key="1">
    <source>
        <dbReference type="SAM" id="Phobius"/>
    </source>
</evidence>
<dbReference type="Proteomes" id="UP000307702">
    <property type="component" value="Unassembled WGS sequence"/>
</dbReference>
<protein>
    <submittedName>
        <fullName evidence="2">Uncharacterized protein</fullName>
    </submittedName>
</protein>
<dbReference type="AlphaFoldDB" id="A0A8H2PMA3"/>
<dbReference type="RefSeq" id="WP_138623407.1">
    <property type="nucleotide sequence ID" value="NZ_SZVP01000010.1"/>
</dbReference>
<feature type="transmembrane region" description="Helical" evidence="1">
    <location>
        <begin position="212"/>
        <end position="232"/>
    </location>
</feature>
<reference evidence="2 3" key="1">
    <citation type="submission" date="2019-05" db="EMBL/GenBank/DDBJ databases">
        <title>Colwellia ponticola sp. nov., isolated from seawater.</title>
        <authorList>
            <person name="Yoon J.-H."/>
        </authorList>
    </citation>
    <scope>NUCLEOTIDE SEQUENCE [LARGE SCALE GENOMIC DNA]</scope>
    <source>
        <strain evidence="2 3">OISW-25</strain>
    </source>
</reference>
<keyword evidence="1" id="KW-0812">Transmembrane</keyword>
<name>A0A8H2PMA3_9GAMM</name>
<feature type="transmembrane region" description="Helical" evidence="1">
    <location>
        <begin position="118"/>
        <end position="136"/>
    </location>
</feature>